<evidence type="ECO:0000313" key="1">
    <source>
        <dbReference type="EMBL" id="JAH39995.1"/>
    </source>
</evidence>
<dbReference type="AlphaFoldDB" id="A0A0E9SH51"/>
<accession>A0A0E9SH51</accession>
<organism evidence="1">
    <name type="scientific">Anguilla anguilla</name>
    <name type="common">European freshwater eel</name>
    <name type="synonym">Muraena anguilla</name>
    <dbReference type="NCBI Taxonomy" id="7936"/>
    <lineage>
        <taxon>Eukaryota</taxon>
        <taxon>Metazoa</taxon>
        <taxon>Chordata</taxon>
        <taxon>Craniata</taxon>
        <taxon>Vertebrata</taxon>
        <taxon>Euteleostomi</taxon>
        <taxon>Actinopterygii</taxon>
        <taxon>Neopterygii</taxon>
        <taxon>Teleostei</taxon>
        <taxon>Anguilliformes</taxon>
        <taxon>Anguillidae</taxon>
        <taxon>Anguilla</taxon>
    </lineage>
</organism>
<proteinExistence type="predicted"/>
<dbReference type="EMBL" id="GBXM01068582">
    <property type="protein sequence ID" value="JAH39995.1"/>
    <property type="molecule type" value="Transcribed_RNA"/>
</dbReference>
<name>A0A0E9SH51_ANGAN</name>
<reference evidence="1" key="1">
    <citation type="submission" date="2014-11" db="EMBL/GenBank/DDBJ databases">
        <authorList>
            <person name="Amaro Gonzalez C."/>
        </authorList>
    </citation>
    <scope>NUCLEOTIDE SEQUENCE</scope>
</reference>
<reference evidence="1" key="2">
    <citation type="journal article" date="2015" name="Fish Shellfish Immunol.">
        <title>Early steps in the European eel (Anguilla anguilla)-Vibrio vulnificus interaction in the gills: Role of the RtxA13 toxin.</title>
        <authorList>
            <person name="Callol A."/>
            <person name="Pajuelo D."/>
            <person name="Ebbesson L."/>
            <person name="Teles M."/>
            <person name="MacKenzie S."/>
            <person name="Amaro C."/>
        </authorList>
    </citation>
    <scope>NUCLEOTIDE SEQUENCE</scope>
</reference>
<sequence length="25" mass="2998">MYKCFNHSFMKSLPFLTELILIFSS</sequence>
<protein>
    <submittedName>
        <fullName evidence="1">Uncharacterized protein</fullName>
    </submittedName>
</protein>